<dbReference type="Proteomes" id="UP000033647">
    <property type="component" value="Unassembled WGS sequence"/>
</dbReference>
<feature type="transmembrane region" description="Helical" evidence="1">
    <location>
        <begin position="14"/>
        <end position="41"/>
    </location>
</feature>
<organism evidence="2 3">
    <name type="scientific">Zymoseptoria brevis</name>
    <dbReference type="NCBI Taxonomy" id="1047168"/>
    <lineage>
        <taxon>Eukaryota</taxon>
        <taxon>Fungi</taxon>
        <taxon>Dikarya</taxon>
        <taxon>Ascomycota</taxon>
        <taxon>Pezizomycotina</taxon>
        <taxon>Dothideomycetes</taxon>
        <taxon>Dothideomycetidae</taxon>
        <taxon>Mycosphaerellales</taxon>
        <taxon>Mycosphaerellaceae</taxon>
        <taxon>Zymoseptoria</taxon>
    </lineage>
</organism>
<keyword evidence="1" id="KW-1133">Transmembrane helix</keyword>
<feature type="transmembrane region" description="Helical" evidence="1">
    <location>
        <begin position="48"/>
        <end position="72"/>
    </location>
</feature>
<accession>A0A0F4GIA2</accession>
<keyword evidence="3" id="KW-1185">Reference proteome</keyword>
<evidence type="ECO:0000313" key="3">
    <source>
        <dbReference type="Proteomes" id="UP000033647"/>
    </source>
</evidence>
<gene>
    <name evidence="2" type="ORF">TI39_contig593g00010</name>
</gene>
<evidence type="ECO:0000256" key="1">
    <source>
        <dbReference type="SAM" id="Phobius"/>
    </source>
</evidence>
<sequence>MSEKTEISERPWSTLQYCLCTLGLILAGGLFITVAVIAGFAAFSGIGVVMALAGDIFIAVSGLASLIAFALLTAAGTLVTLAGNIILASASAVACPAQQHKPMIRVPDRTSDTVVAYDTKVDFVPTSPTSVKKIPAFKNCIPQGSHFLESISGDAGSFLSNDTDGGRLLDLRVRYKCPAITPEEASTRSNVYIVVSHIDGLGVEAHVSPDDKKEEPATDPWR</sequence>
<keyword evidence="1" id="KW-0812">Transmembrane</keyword>
<proteinExistence type="predicted"/>
<reference evidence="2 3" key="1">
    <citation type="submission" date="2015-03" db="EMBL/GenBank/DDBJ databases">
        <title>RNA-seq based gene annotation and comparative genomics of four Zymoseptoria species reveal species-specific pathogenicity related genes and transposable element activity.</title>
        <authorList>
            <person name="Grandaubert J."/>
            <person name="Bhattacharyya A."/>
            <person name="Stukenbrock E.H."/>
        </authorList>
    </citation>
    <scope>NUCLEOTIDE SEQUENCE [LARGE SCALE GENOMIC DNA]</scope>
    <source>
        <strain evidence="2 3">Zb18110</strain>
    </source>
</reference>
<protein>
    <submittedName>
        <fullName evidence="2">Uncharacterized protein</fullName>
    </submittedName>
</protein>
<evidence type="ECO:0000313" key="2">
    <source>
        <dbReference type="EMBL" id="KJX96978.1"/>
    </source>
</evidence>
<keyword evidence="1" id="KW-0472">Membrane</keyword>
<dbReference type="OrthoDB" id="10598155at2759"/>
<name>A0A0F4GIA2_9PEZI</name>
<comment type="caution">
    <text evidence="2">The sequence shown here is derived from an EMBL/GenBank/DDBJ whole genome shotgun (WGS) entry which is preliminary data.</text>
</comment>
<dbReference type="EMBL" id="LAFY01000585">
    <property type="protein sequence ID" value="KJX96978.1"/>
    <property type="molecule type" value="Genomic_DNA"/>
</dbReference>
<dbReference type="AlphaFoldDB" id="A0A0F4GIA2"/>